<evidence type="ECO:0000256" key="24">
    <source>
        <dbReference type="PIRSR" id="PIRSR625705-1"/>
    </source>
</evidence>
<dbReference type="GO" id="GO:0005975">
    <property type="term" value="P:carbohydrate metabolic process"/>
    <property type="evidence" value="ECO:0007669"/>
    <property type="project" value="InterPro"/>
</dbReference>
<dbReference type="InterPro" id="IPR017853">
    <property type="entry name" value="GH"/>
</dbReference>
<proteinExistence type="inferred from homology"/>
<keyword evidence="5" id="KW-0732">Signal</keyword>
<evidence type="ECO:0000256" key="21">
    <source>
        <dbReference type="ARBA" id="ARBA00046959"/>
    </source>
</evidence>
<dbReference type="InterPro" id="IPR029019">
    <property type="entry name" value="HEX_eukaryotic_N"/>
</dbReference>
<comment type="similarity">
    <text evidence="3">Belongs to the glycosyl hydrolase 20 family.</text>
</comment>
<feature type="compositionally biased region" description="Gly residues" evidence="25">
    <location>
        <begin position="1"/>
        <end position="11"/>
    </location>
</feature>
<evidence type="ECO:0000256" key="2">
    <source>
        <dbReference type="ARBA" id="ARBA00004371"/>
    </source>
</evidence>
<evidence type="ECO:0000256" key="1">
    <source>
        <dbReference type="ARBA" id="ARBA00001231"/>
    </source>
</evidence>
<keyword evidence="11" id="KW-0326">Glycosidase</keyword>
<evidence type="ECO:0000256" key="14">
    <source>
        <dbReference type="ARBA" id="ARBA00037865"/>
    </source>
</evidence>
<feature type="compositionally biased region" description="Gly residues" evidence="25">
    <location>
        <begin position="115"/>
        <end position="133"/>
    </location>
</feature>
<evidence type="ECO:0000313" key="29">
    <source>
        <dbReference type="Proteomes" id="UP000694542"/>
    </source>
</evidence>
<dbReference type="GO" id="GO:1901135">
    <property type="term" value="P:carbohydrate derivative metabolic process"/>
    <property type="evidence" value="ECO:0007669"/>
    <property type="project" value="UniProtKB-ARBA"/>
</dbReference>
<dbReference type="Ensembl" id="ENSCAFT00040012629.1">
    <property type="protein sequence ID" value="ENSCAFP00040010947.1"/>
    <property type="gene ID" value="ENSCAFG00040006796.1"/>
</dbReference>
<reference evidence="28" key="1">
    <citation type="submission" date="2018-10" db="EMBL/GenBank/DDBJ databases">
        <title>De novo assembly of a Great Dane genome.</title>
        <authorList>
            <person name="Kidd J.M."/>
            <person name="Pendleton A.L."/>
            <person name="Shen F."/>
            <person name="Emery S."/>
        </authorList>
    </citation>
    <scope>NUCLEOTIDE SEQUENCE [LARGE SCALE GENOMIC DNA]</scope>
    <source>
        <strain evidence="28">Great Dane</strain>
    </source>
</reference>
<evidence type="ECO:0000256" key="5">
    <source>
        <dbReference type="ARBA" id="ARBA00022729"/>
    </source>
</evidence>
<dbReference type="GO" id="GO:0004563">
    <property type="term" value="F:beta-N-acetylhexosaminidase activity"/>
    <property type="evidence" value="ECO:0007669"/>
    <property type="project" value="UniProtKB-EC"/>
</dbReference>
<keyword evidence="8" id="KW-1015">Disulfide bond</keyword>
<keyword evidence="9" id="KW-0325">Glycoprotein</keyword>
<evidence type="ECO:0000256" key="6">
    <source>
        <dbReference type="ARBA" id="ARBA00022801"/>
    </source>
</evidence>
<comment type="catalytic activity">
    <reaction evidence="19">
        <text>a ganglioside GM2 + H2O = a ganglioside GM3 + N-acetyl-beta-D-galactosamine</text>
        <dbReference type="Rhea" id="RHEA:47968"/>
        <dbReference type="ChEBI" id="CHEBI:15377"/>
        <dbReference type="ChEBI" id="CHEBI:28497"/>
        <dbReference type="ChEBI" id="CHEBI:79210"/>
        <dbReference type="ChEBI" id="CHEBI:79218"/>
    </reaction>
    <physiologicalReaction direction="left-to-right" evidence="19">
        <dbReference type="Rhea" id="RHEA:47969"/>
    </physiologicalReaction>
</comment>
<evidence type="ECO:0000259" key="27">
    <source>
        <dbReference type="Pfam" id="PF14845"/>
    </source>
</evidence>
<keyword evidence="7" id="KW-0443">Lipid metabolism</keyword>
<comment type="catalytic activity">
    <reaction evidence="23">
        <text>N-acetyl-beta-D-6-sulfogalactosaminyl-(1-&gt;4)-alpha-L-iduronyl-(1-&gt;3)-N-acetyl-D-6-sulfogalactosamine + H2O = alpha-L-iduronyl-(1-&gt;3)-N-acetyl-D-6-sulfogalactosamine + N-acetyl-D-6-sulfogalactosamine</text>
        <dbReference type="Rhea" id="RHEA:64384"/>
        <dbReference type="ChEBI" id="CHEBI:15377"/>
        <dbReference type="ChEBI" id="CHEBI:152567"/>
        <dbReference type="ChEBI" id="CHEBI:152568"/>
        <dbReference type="ChEBI" id="CHEBI:153064"/>
    </reaction>
    <physiologicalReaction direction="left-to-right" evidence="23">
        <dbReference type="Rhea" id="RHEA:64385"/>
    </physiologicalReaction>
</comment>
<dbReference type="Pfam" id="PF14845">
    <property type="entry name" value="Glycohydro_20b2"/>
    <property type="match status" value="1"/>
</dbReference>
<dbReference type="GO" id="GO:0005764">
    <property type="term" value="C:lysosome"/>
    <property type="evidence" value="ECO:0007669"/>
    <property type="project" value="UniProtKB-SubCell"/>
</dbReference>
<evidence type="ECO:0000256" key="19">
    <source>
        <dbReference type="ARBA" id="ARBA00043827"/>
    </source>
</evidence>
<evidence type="ECO:0000256" key="12">
    <source>
        <dbReference type="ARBA" id="ARBA00023329"/>
    </source>
</evidence>
<dbReference type="FunFam" id="3.20.20.80:FF:000049">
    <property type="entry name" value="Beta-hexosaminidase A"/>
    <property type="match status" value="1"/>
</dbReference>
<dbReference type="PANTHER" id="PTHR22600:SF38">
    <property type="entry name" value="BETA-HEXOSAMINIDASE SUBUNIT BETA"/>
    <property type="match status" value="1"/>
</dbReference>
<dbReference type="Pfam" id="PF00728">
    <property type="entry name" value="Glyco_hydro_20"/>
    <property type="match status" value="1"/>
</dbReference>
<sequence>AAGRGGEGRGGAGRREGEGGGRGCRSDTRRGRKPVNAGRRGGGGGGGGGGREGRGRRGRGGPSRARRERKRGRGRGRGRGETKRPRSSQLRSPGPRGEAWRGRSPGCARERGERAPGGGGRGAPGGPGGGGRDLGTHPGLRRPHCAGLSGRSGRRGSRRGSRRGAAGRAPRAPQPTAAGVPATRSQPRPRRPPARSSPEPRSPWCGAEAPTGPVTRKASAPARGPALWPLPLSVRTTPRALHVSRENFSVSHDPGSSAGPSCALLQEAFRRYHGYIFNLDKSQRGPAKRNSAVELKQLLVSIVLDSECDLYPNVTSDESYSLVVKAPVAFLKANRVWGALRGLETFSQLIYQDSYGTFTINECNIIDSPRFPHRGILIDTARHFLPIKSILETLDAMAFNKFNVLHWHIVDDQSFPYQSVTFPELSNKGSYSLSHVYTPTDVHTVIEYARLRGIRVIPEFDSPGHTQSWGKGQKNLLTPCYNGHKQSETFGPINPILNSTYSFLSQLFKEVSAVFPDQFIHLGGDEVEFKCWESNPEIRDFMKWKGFGEDYKKLESFYVQKVLDIASTVNKGAIVWQEVFDDHVKLQPGTIVQVWKFQSYSEEQAQVTAAGFPVILSAPWYLDWISYGQDWKGYYKVDPLDFSGSPEQKKLVMGGEACLWGEYVDATNLTPRLWPRASAIGERLWSHSDVKDLEDAYNRLTVHRCRMVSRGIAAEPLYTGYCNH</sequence>
<evidence type="ECO:0000256" key="25">
    <source>
        <dbReference type="SAM" id="MobiDB-lite"/>
    </source>
</evidence>
<evidence type="ECO:0000256" key="15">
    <source>
        <dbReference type="ARBA" id="ARBA00040637"/>
    </source>
</evidence>
<comment type="catalytic activity">
    <reaction evidence="13">
        <text>beta-D-GalNAc-(1-&gt;4)-alpha-L-IdoA-(1-&gt;3)-beta-D-GalNAc-4-sulfate-(1-&gt;4)-alpha-L-IdoA-(1-&gt;3)-D-GalNAc-4-sulfate + H2O = alpha-L-IdoA-(1-&gt;3)-beta-D-GalNAc-4-sulfate-(1-&gt;4)-alpha-L-IdoA-(1-&gt;3)-D-GalNAc-4-sulfate + N-acetyl-D-galactosamine</text>
        <dbReference type="Rhea" id="RHEA:64372"/>
        <dbReference type="ChEBI" id="CHEBI:15377"/>
        <dbReference type="ChEBI" id="CHEBI:28037"/>
        <dbReference type="ChEBI" id="CHEBI:152565"/>
        <dbReference type="ChEBI" id="CHEBI:152566"/>
    </reaction>
    <physiologicalReaction direction="left-to-right" evidence="13">
        <dbReference type="Rhea" id="RHEA:64373"/>
    </physiologicalReaction>
</comment>
<comment type="catalytic activity">
    <reaction evidence="18">
        <text>a ganglioside GM2 (d18:1(4E)) + H2O = a ganglioside GM3 (d18:1(4E)) + N-acetyl-beta-D-galactosamine</text>
        <dbReference type="Rhea" id="RHEA:47940"/>
        <dbReference type="ChEBI" id="CHEBI:15377"/>
        <dbReference type="ChEBI" id="CHEBI:28497"/>
        <dbReference type="ChEBI" id="CHEBI:60065"/>
        <dbReference type="ChEBI" id="CHEBI:71502"/>
    </reaction>
    <physiologicalReaction direction="left-to-right" evidence="18">
        <dbReference type="Rhea" id="RHEA:47941"/>
    </physiologicalReaction>
</comment>
<evidence type="ECO:0000256" key="11">
    <source>
        <dbReference type="ARBA" id="ARBA00023295"/>
    </source>
</evidence>
<dbReference type="CDD" id="cd06562">
    <property type="entry name" value="GH20_HexA_HexB-like"/>
    <property type="match status" value="1"/>
</dbReference>
<evidence type="ECO:0000256" key="8">
    <source>
        <dbReference type="ARBA" id="ARBA00023157"/>
    </source>
</evidence>
<feature type="compositionally biased region" description="Basic residues" evidence="25">
    <location>
        <begin position="54"/>
        <end position="77"/>
    </location>
</feature>
<evidence type="ECO:0000256" key="7">
    <source>
        <dbReference type="ARBA" id="ARBA00023098"/>
    </source>
</evidence>
<feature type="compositionally biased region" description="Gly residues" evidence="25">
    <location>
        <begin position="39"/>
        <end position="50"/>
    </location>
</feature>
<keyword evidence="10" id="KW-0458">Lysosome</keyword>
<evidence type="ECO:0000256" key="13">
    <source>
        <dbReference type="ARBA" id="ARBA00023505"/>
    </source>
</evidence>
<dbReference type="InterPro" id="IPR025705">
    <property type="entry name" value="Beta_hexosaminidase_sua/sub"/>
</dbReference>
<evidence type="ECO:0000256" key="18">
    <source>
        <dbReference type="ARBA" id="ARBA00043767"/>
    </source>
</evidence>
<feature type="active site" description="Proton donor" evidence="24">
    <location>
        <position position="526"/>
    </location>
</feature>
<feature type="compositionally biased region" description="Low complexity" evidence="25">
    <location>
        <begin position="163"/>
        <end position="179"/>
    </location>
</feature>
<evidence type="ECO:0000256" key="9">
    <source>
        <dbReference type="ARBA" id="ARBA00023180"/>
    </source>
</evidence>
<reference evidence="28" key="2">
    <citation type="submission" date="2025-08" db="UniProtKB">
        <authorList>
            <consortium name="Ensembl"/>
        </authorList>
    </citation>
    <scope>IDENTIFICATION</scope>
</reference>
<dbReference type="AlphaFoldDB" id="A0A8C0RZL9"/>
<dbReference type="PRINTS" id="PR00738">
    <property type="entry name" value="GLHYDRLASE20"/>
</dbReference>
<dbReference type="SUPFAM" id="SSF55545">
    <property type="entry name" value="beta-N-acetylhexosaminidase-like domain"/>
    <property type="match status" value="1"/>
</dbReference>
<dbReference type="Proteomes" id="UP000694542">
    <property type="component" value="Chromosome 2"/>
</dbReference>
<feature type="domain" description="Glycoside hydrolase family 20 catalytic" evidence="26">
    <location>
        <begin position="371"/>
        <end position="687"/>
    </location>
</feature>
<name>A0A8C0RZL9_CANLF</name>
<dbReference type="InterPro" id="IPR029018">
    <property type="entry name" value="Hex-like_dom2"/>
</dbReference>
<evidence type="ECO:0000256" key="4">
    <source>
        <dbReference type="ARBA" id="ARBA00012663"/>
    </source>
</evidence>
<protein>
    <recommendedName>
        <fullName evidence="15">Beta-hexosaminidase subunit beta</fullName>
        <ecNumber evidence="4">3.2.1.52</ecNumber>
    </recommendedName>
    <alternativeName>
        <fullName evidence="16">Beta-N-acetylhexosaminidase subunit beta</fullName>
    </alternativeName>
    <alternativeName>
        <fullName evidence="17">N-acetyl-beta-glucosaminidase subunit beta</fullName>
    </alternativeName>
</protein>
<comment type="catalytic activity">
    <reaction evidence="1">
        <text>Hydrolysis of terminal non-reducing N-acetyl-D-hexosamine residues in N-acetyl-beta-D-hexosaminides.</text>
        <dbReference type="EC" id="3.2.1.52"/>
    </reaction>
</comment>
<dbReference type="InterPro" id="IPR015883">
    <property type="entry name" value="Glyco_hydro_20_cat"/>
</dbReference>
<evidence type="ECO:0000256" key="23">
    <source>
        <dbReference type="ARBA" id="ARBA00049464"/>
    </source>
</evidence>
<feature type="domain" description="Beta-hexosaminidase eukaryotic type N-terminal" evidence="27">
    <location>
        <begin position="227"/>
        <end position="349"/>
    </location>
</feature>
<dbReference type="SUPFAM" id="SSF51445">
    <property type="entry name" value="(Trans)glycosidases"/>
    <property type="match status" value="1"/>
</dbReference>
<evidence type="ECO:0000256" key="16">
    <source>
        <dbReference type="ARBA" id="ARBA00042342"/>
    </source>
</evidence>
<dbReference type="GO" id="GO:0006629">
    <property type="term" value="P:lipid metabolic process"/>
    <property type="evidence" value="ECO:0007669"/>
    <property type="project" value="UniProtKB-KW"/>
</dbReference>
<feature type="compositionally biased region" description="Basic and acidic residues" evidence="25">
    <location>
        <begin position="13"/>
        <end position="29"/>
    </location>
</feature>
<comment type="catalytic activity">
    <reaction evidence="22">
        <text>N-acetyl-beta-D-galactosaminyl-(1-&gt;4)-beta-D-3-sulfogalactosyl-(1-&gt;4)-beta-D-glucosyl-(1&lt;-&gt;1')-ceramide + H2O = a beta-D-3-sulfogalactosyl-(1-&gt;4)-beta-D-glucosyl-(1&lt;-&gt;1')-ceramide + N-acetyl-beta-D-galactosamine</text>
        <dbReference type="Rhea" id="RHEA:48276"/>
        <dbReference type="ChEBI" id="CHEBI:15377"/>
        <dbReference type="ChEBI" id="CHEBI:28497"/>
        <dbReference type="ChEBI" id="CHEBI:90163"/>
        <dbReference type="ChEBI" id="CHEBI:90164"/>
    </reaction>
    <physiologicalReaction direction="left-to-right" evidence="22">
        <dbReference type="Rhea" id="RHEA:48277"/>
    </physiologicalReaction>
</comment>
<comment type="subcellular location">
    <subcellularLocation>
        <location evidence="14">Cytoplasmic vesicle</location>
        <location evidence="14">Secretory vesicle</location>
        <location evidence="14">Cortical granule</location>
    </subcellularLocation>
    <subcellularLocation>
        <location evidence="2">Lysosome</location>
    </subcellularLocation>
</comment>
<dbReference type="Gene3D" id="3.20.20.80">
    <property type="entry name" value="Glycosidases"/>
    <property type="match status" value="1"/>
</dbReference>
<keyword evidence="12" id="KW-0968">Cytoplasmic vesicle</keyword>
<dbReference type="GO" id="GO:0060473">
    <property type="term" value="C:cortical granule"/>
    <property type="evidence" value="ECO:0007669"/>
    <property type="project" value="UniProtKB-SubCell"/>
</dbReference>
<dbReference type="PANTHER" id="PTHR22600">
    <property type="entry name" value="BETA-HEXOSAMINIDASE"/>
    <property type="match status" value="1"/>
</dbReference>
<dbReference type="Gene3D" id="3.30.379.10">
    <property type="entry name" value="Chitobiase/beta-hexosaminidase domain 2-like"/>
    <property type="match status" value="1"/>
</dbReference>
<comment type="function">
    <text evidence="20">Hydrolyzes the non-reducing end N-acetyl-D-hexosamine and/or sulfated N-acetyl-D-hexosamine of glycoconjugates, such as the oligosaccharide moieties from proteins and neutral glycolipids, or from certain mucopolysaccharides. The isozyme B does not hydrolyze each of these substrates, however hydrolyzes efficiently neutral oligosaccharide. Only the isozyme A is responsible for the degradation of GM2 gangliosides in the presence of GM2A. During fertilization is responsible, at least in part, for the zona block to polyspermy. Present in the cortical granules of non-activated oocytes, is exocytosed during the cortical reaction in response to oocyte activation and inactivates the sperm galactosyltransferase-binding site, accounting for the block in sperm binding to the zona pellucida.</text>
</comment>
<evidence type="ECO:0000256" key="20">
    <source>
        <dbReference type="ARBA" id="ARBA00045511"/>
    </source>
</evidence>
<evidence type="ECO:0000256" key="3">
    <source>
        <dbReference type="ARBA" id="ARBA00006285"/>
    </source>
</evidence>
<organism evidence="28 29">
    <name type="scientific">Canis lupus familiaris</name>
    <name type="common">Dog</name>
    <name type="synonym">Canis familiaris</name>
    <dbReference type="NCBI Taxonomy" id="9615"/>
    <lineage>
        <taxon>Eukaryota</taxon>
        <taxon>Metazoa</taxon>
        <taxon>Chordata</taxon>
        <taxon>Craniata</taxon>
        <taxon>Vertebrata</taxon>
        <taxon>Euteleostomi</taxon>
        <taxon>Mammalia</taxon>
        <taxon>Eutheria</taxon>
        <taxon>Laurasiatheria</taxon>
        <taxon>Carnivora</taxon>
        <taxon>Caniformia</taxon>
        <taxon>Canidae</taxon>
        <taxon>Canis</taxon>
    </lineage>
</organism>
<feature type="compositionally biased region" description="Low complexity" evidence="25">
    <location>
        <begin position="194"/>
        <end position="203"/>
    </location>
</feature>
<evidence type="ECO:0000256" key="10">
    <source>
        <dbReference type="ARBA" id="ARBA00023228"/>
    </source>
</evidence>
<evidence type="ECO:0000259" key="26">
    <source>
        <dbReference type="Pfam" id="PF00728"/>
    </source>
</evidence>
<feature type="region of interest" description="Disordered" evidence="25">
    <location>
        <begin position="1"/>
        <end position="226"/>
    </location>
</feature>
<dbReference type="EC" id="3.2.1.52" evidence="4"/>
<evidence type="ECO:0000256" key="17">
    <source>
        <dbReference type="ARBA" id="ARBA00042832"/>
    </source>
</evidence>
<evidence type="ECO:0000313" key="28">
    <source>
        <dbReference type="Ensembl" id="ENSCAFP00040010947.1"/>
    </source>
</evidence>
<accession>A0A8C0RZL9</accession>
<feature type="compositionally biased region" description="Basic residues" evidence="25">
    <location>
        <begin position="152"/>
        <end position="162"/>
    </location>
</feature>
<comment type="subunit">
    <text evidence="21">There are 3 forms of beta-hexosaminidase: hexosaminidase A is a heterodimer composed of one subunit alpha and one subunit beta (chain A and B); hexosaminidase B is a homodimer of two beta subunits (two chains A and B); hexosaminidase S is a homodimer of two alpha subunits. The composition of the dimer (isozyme A versus isozyme S) has a significant effect on the substrate specificity of the alpha subunit active site.</text>
</comment>
<keyword evidence="6" id="KW-0378">Hydrolase</keyword>
<evidence type="ECO:0000256" key="22">
    <source>
        <dbReference type="ARBA" id="ARBA00047301"/>
    </source>
</evidence>